<organism evidence="1 2">
    <name type="scientific">Ceraceosorus guamensis</name>
    <dbReference type="NCBI Taxonomy" id="1522189"/>
    <lineage>
        <taxon>Eukaryota</taxon>
        <taxon>Fungi</taxon>
        <taxon>Dikarya</taxon>
        <taxon>Basidiomycota</taxon>
        <taxon>Ustilaginomycotina</taxon>
        <taxon>Exobasidiomycetes</taxon>
        <taxon>Ceraceosorales</taxon>
        <taxon>Ceraceosoraceae</taxon>
        <taxon>Ceraceosorus</taxon>
    </lineage>
</organism>
<protein>
    <submittedName>
        <fullName evidence="1">Uncharacterized protein</fullName>
    </submittedName>
</protein>
<dbReference type="RefSeq" id="XP_025372857.1">
    <property type="nucleotide sequence ID" value="XM_025510575.1"/>
</dbReference>
<accession>A0A316W757</accession>
<name>A0A316W757_9BASI</name>
<gene>
    <name evidence="1" type="ORF">IE81DRAFT_166437</name>
</gene>
<dbReference type="GeneID" id="37032445"/>
<reference evidence="1 2" key="1">
    <citation type="journal article" date="2018" name="Mol. Biol. Evol.">
        <title>Broad Genomic Sampling Reveals a Smut Pathogenic Ancestry of the Fungal Clade Ustilaginomycotina.</title>
        <authorList>
            <person name="Kijpornyongpan T."/>
            <person name="Mondo S.J."/>
            <person name="Barry K."/>
            <person name="Sandor L."/>
            <person name="Lee J."/>
            <person name="Lipzen A."/>
            <person name="Pangilinan J."/>
            <person name="LaButti K."/>
            <person name="Hainaut M."/>
            <person name="Henrissat B."/>
            <person name="Grigoriev I.V."/>
            <person name="Spatafora J.W."/>
            <person name="Aime M.C."/>
        </authorList>
    </citation>
    <scope>NUCLEOTIDE SEQUENCE [LARGE SCALE GENOMIC DNA]</scope>
    <source>
        <strain evidence="1 2">MCA 4658</strain>
    </source>
</reference>
<evidence type="ECO:0000313" key="2">
    <source>
        <dbReference type="Proteomes" id="UP000245783"/>
    </source>
</evidence>
<sequence>MTDIRRQHLLDKFDATRAYDRPSPSRHAAAAAAAAAAQQKQIQITFGDCASGPFCLIQQSAVTELQQSDGRRVVMSTRNSAPSQACGTHRRAHSAQLRDCLVDRMATGRVVGRSTSASQWISTSPETRALVDRLSCQQGKQNRIRQAAS</sequence>
<dbReference type="Proteomes" id="UP000245783">
    <property type="component" value="Unassembled WGS sequence"/>
</dbReference>
<dbReference type="InParanoid" id="A0A316W757"/>
<proteinExistence type="predicted"/>
<dbReference type="EMBL" id="KZ819354">
    <property type="protein sequence ID" value="PWN45697.1"/>
    <property type="molecule type" value="Genomic_DNA"/>
</dbReference>
<dbReference type="AlphaFoldDB" id="A0A316W757"/>
<evidence type="ECO:0000313" key="1">
    <source>
        <dbReference type="EMBL" id="PWN45697.1"/>
    </source>
</evidence>
<keyword evidence="2" id="KW-1185">Reference proteome</keyword>